<sequence>MAPNLTLYFSVGSCSGASYLALKVAKIPFTAIRADTKTHKIVATGEDYYQINPKGAVPSLFIDGDLLTENAAILPYIADLAPEAKLAPAAGTPLRYKLHEALSEVGVDLHKLGFGALFNPALQGEARDAQVAKLHGYLKRFDTKLSKNKWLLGETLSVADFYAAVCFSWGAFLKISYDDYPNIVRYQKDFDAVPGIAEAKAEWLSGGPKA</sequence>
<dbReference type="CDD" id="cd03188">
    <property type="entry name" value="GST_C_Beta"/>
    <property type="match status" value="1"/>
</dbReference>
<organism evidence="5 6">
    <name type="scientific">Gonapodya prolifera (strain JEL478)</name>
    <name type="common">Monoblepharis prolifera</name>
    <dbReference type="NCBI Taxonomy" id="1344416"/>
    <lineage>
        <taxon>Eukaryota</taxon>
        <taxon>Fungi</taxon>
        <taxon>Fungi incertae sedis</taxon>
        <taxon>Chytridiomycota</taxon>
        <taxon>Chytridiomycota incertae sedis</taxon>
        <taxon>Monoblepharidomycetes</taxon>
        <taxon>Monoblepharidales</taxon>
        <taxon>Gonapodyaceae</taxon>
        <taxon>Gonapodya</taxon>
    </lineage>
</organism>
<accession>A0A139APY6</accession>
<dbReference type="STRING" id="1344416.A0A139APY6"/>
<feature type="domain" description="GST C-terminal" evidence="4">
    <location>
        <begin position="92"/>
        <end position="210"/>
    </location>
</feature>
<dbReference type="PROSITE" id="PS50404">
    <property type="entry name" value="GST_NTER"/>
    <property type="match status" value="1"/>
</dbReference>
<dbReference type="OMA" id="WARAVKL"/>
<name>A0A139APY6_GONPJ</name>
<reference evidence="5 6" key="1">
    <citation type="journal article" date="2015" name="Genome Biol. Evol.">
        <title>Phylogenomic analyses indicate that early fungi evolved digesting cell walls of algal ancestors of land plants.</title>
        <authorList>
            <person name="Chang Y."/>
            <person name="Wang S."/>
            <person name="Sekimoto S."/>
            <person name="Aerts A.L."/>
            <person name="Choi C."/>
            <person name="Clum A."/>
            <person name="LaButti K.M."/>
            <person name="Lindquist E.A."/>
            <person name="Yee Ngan C."/>
            <person name="Ohm R.A."/>
            <person name="Salamov A.A."/>
            <person name="Grigoriev I.V."/>
            <person name="Spatafora J.W."/>
            <person name="Berbee M.L."/>
        </authorList>
    </citation>
    <scope>NUCLEOTIDE SEQUENCE [LARGE SCALE GENOMIC DNA]</scope>
    <source>
        <strain evidence="5 6">JEL478</strain>
    </source>
</reference>
<dbReference type="AlphaFoldDB" id="A0A139APY6"/>
<evidence type="ECO:0000313" key="6">
    <source>
        <dbReference type="Proteomes" id="UP000070544"/>
    </source>
</evidence>
<keyword evidence="6" id="KW-1185">Reference proteome</keyword>
<feature type="domain" description="GST N-terminal" evidence="3">
    <location>
        <begin position="2"/>
        <end position="85"/>
    </location>
</feature>
<evidence type="ECO:0000313" key="5">
    <source>
        <dbReference type="EMBL" id="KXS18788.1"/>
    </source>
</evidence>
<dbReference type="PANTHER" id="PTHR44051">
    <property type="entry name" value="GLUTATHIONE S-TRANSFERASE-RELATED"/>
    <property type="match status" value="1"/>
</dbReference>
<keyword evidence="5" id="KW-0808">Transferase</keyword>
<gene>
    <name evidence="5" type="ORF">M427DRAFT_29269</name>
</gene>
<comment type="similarity">
    <text evidence="1 2">Belongs to the GST superfamily.</text>
</comment>
<evidence type="ECO:0000259" key="3">
    <source>
        <dbReference type="PROSITE" id="PS50404"/>
    </source>
</evidence>
<proteinExistence type="inferred from homology"/>
<dbReference type="EMBL" id="KQ965740">
    <property type="protein sequence ID" value="KXS18788.1"/>
    <property type="molecule type" value="Genomic_DNA"/>
</dbReference>
<dbReference type="OrthoDB" id="2135636at2759"/>
<dbReference type="CDD" id="cd03057">
    <property type="entry name" value="GST_N_Beta"/>
    <property type="match status" value="1"/>
</dbReference>
<dbReference type="InterPro" id="IPR004045">
    <property type="entry name" value="Glutathione_S-Trfase_N"/>
</dbReference>
<dbReference type="Gene3D" id="1.20.1050.10">
    <property type="match status" value="1"/>
</dbReference>
<dbReference type="Proteomes" id="UP000070544">
    <property type="component" value="Unassembled WGS sequence"/>
</dbReference>
<dbReference type="SUPFAM" id="SSF52833">
    <property type="entry name" value="Thioredoxin-like"/>
    <property type="match status" value="1"/>
</dbReference>
<dbReference type="Pfam" id="PF02798">
    <property type="entry name" value="GST_N"/>
    <property type="match status" value="1"/>
</dbReference>
<evidence type="ECO:0000256" key="2">
    <source>
        <dbReference type="RuleBase" id="RU003494"/>
    </source>
</evidence>
<dbReference type="Gene3D" id="3.40.30.10">
    <property type="entry name" value="Glutaredoxin"/>
    <property type="match status" value="1"/>
</dbReference>
<dbReference type="InterPro" id="IPR036282">
    <property type="entry name" value="Glutathione-S-Trfase_C_sf"/>
</dbReference>
<dbReference type="GO" id="GO:0016740">
    <property type="term" value="F:transferase activity"/>
    <property type="evidence" value="ECO:0007669"/>
    <property type="project" value="UniProtKB-KW"/>
</dbReference>
<dbReference type="SUPFAM" id="SSF47616">
    <property type="entry name" value="GST C-terminal domain-like"/>
    <property type="match status" value="1"/>
</dbReference>
<dbReference type="PANTHER" id="PTHR44051:SF8">
    <property type="entry name" value="GLUTATHIONE S-TRANSFERASE GSTA"/>
    <property type="match status" value="1"/>
</dbReference>
<dbReference type="InterPro" id="IPR004046">
    <property type="entry name" value="GST_C"/>
</dbReference>
<dbReference type="InterPro" id="IPR036249">
    <property type="entry name" value="Thioredoxin-like_sf"/>
</dbReference>
<dbReference type="InterPro" id="IPR040079">
    <property type="entry name" value="Glutathione_S-Trfase"/>
</dbReference>
<dbReference type="Pfam" id="PF00043">
    <property type="entry name" value="GST_C"/>
    <property type="match status" value="1"/>
</dbReference>
<evidence type="ECO:0000259" key="4">
    <source>
        <dbReference type="PROSITE" id="PS50405"/>
    </source>
</evidence>
<protein>
    <submittedName>
        <fullName evidence="5">Glutathione S-transferase-like protein</fullName>
    </submittedName>
</protein>
<evidence type="ECO:0000256" key="1">
    <source>
        <dbReference type="ARBA" id="ARBA00007409"/>
    </source>
</evidence>
<dbReference type="InterPro" id="IPR010987">
    <property type="entry name" value="Glutathione-S-Trfase_C-like"/>
</dbReference>
<dbReference type="PROSITE" id="PS50405">
    <property type="entry name" value="GST_CTER"/>
    <property type="match status" value="1"/>
</dbReference>
<dbReference type="SFLD" id="SFLDS00019">
    <property type="entry name" value="Glutathione_Transferase_(cytos"/>
    <property type="match status" value="1"/>
</dbReference>